<evidence type="ECO:0000313" key="2">
    <source>
        <dbReference type="EMBL" id="GFN87807.1"/>
    </source>
</evidence>
<evidence type="ECO:0000313" key="3">
    <source>
        <dbReference type="Proteomes" id="UP000735302"/>
    </source>
</evidence>
<proteinExistence type="predicted"/>
<accession>A0AAV3YZK9</accession>
<name>A0AAV3YZK9_9GAST</name>
<sequence>MGQDGGEGKLRLERISKGGQCKKRRRVKSVECRQQLRRLMNHTTAPSRSTSHQSCQTFLNSSLRQPSELNPKMCLHSLQHIFVP</sequence>
<keyword evidence="3" id="KW-1185">Reference proteome</keyword>
<dbReference type="AlphaFoldDB" id="A0AAV3YZK9"/>
<feature type="region of interest" description="Disordered" evidence="1">
    <location>
        <begin position="1"/>
        <end position="26"/>
    </location>
</feature>
<protein>
    <submittedName>
        <fullName evidence="2">Uncharacterized protein</fullName>
    </submittedName>
</protein>
<comment type="caution">
    <text evidence="2">The sequence shown here is derived from an EMBL/GenBank/DDBJ whole genome shotgun (WGS) entry which is preliminary data.</text>
</comment>
<organism evidence="2 3">
    <name type="scientific">Plakobranchus ocellatus</name>
    <dbReference type="NCBI Taxonomy" id="259542"/>
    <lineage>
        <taxon>Eukaryota</taxon>
        <taxon>Metazoa</taxon>
        <taxon>Spiralia</taxon>
        <taxon>Lophotrochozoa</taxon>
        <taxon>Mollusca</taxon>
        <taxon>Gastropoda</taxon>
        <taxon>Heterobranchia</taxon>
        <taxon>Euthyneura</taxon>
        <taxon>Panpulmonata</taxon>
        <taxon>Sacoglossa</taxon>
        <taxon>Placobranchoidea</taxon>
        <taxon>Plakobranchidae</taxon>
        <taxon>Plakobranchus</taxon>
    </lineage>
</organism>
<evidence type="ECO:0000256" key="1">
    <source>
        <dbReference type="SAM" id="MobiDB-lite"/>
    </source>
</evidence>
<gene>
    <name evidence="2" type="ORF">PoB_001431300</name>
</gene>
<reference evidence="2 3" key="1">
    <citation type="journal article" date="2021" name="Elife">
        <title>Chloroplast acquisition without the gene transfer in kleptoplastic sea slugs, Plakobranchus ocellatus.</title>
        <authorList>
            <person name="Maeda T."/>
            <person name="Takahashi S."/>
            <person name="Yoshida T."/>
            <person name="Shimamura S."/>
            <person name="Takaki Y."/>
            <person name="Nagai Y."/>
            <person name="Toyoda A."/>
            <person name="Suzuki Y."/>
            <person name="Arimoto A."/>
            <person name="Ishii H."/>
            <person name="Satoh N."/>
            <person name="Nishiyama T."/>
            <person name="Hasebe M."/>
            <person name="Maruyama T."/>
            <person name="Minagawa J."/>
            <person name="Obokata J."/>
            <person name="Shigenobu S."/>
        </authorList>
    </citation>
    <scope>NUCLEOTIDE SEQUENCE [LARGE SCALE GENOMIC DNA]</scope>
</reference>
<dbReference type="Proteomes" id="UP000735302">
    <property type="component" value="Unassembled WGS sequence"/>
</dbReference>
<feature type="compositionally biased region" description="Basic and acidic residues" evidence="1">
    <location>
        <begin position="1"/>
        <end position="16"/>
    </location>
</feature>
<dbReference type="EMBL" id="BLXT01001801">
    <property type="protein sequence ID" value="GFN87807.1"/>
    <property type="molecule type" value="Genomic_DNA"/>
</dbReference>